<organism evidence="2 3">
    <name type="scientific">Marinobacter aromaticivorans</name>
    <dbReference type="NCBI Taxonomy" id="1494078"/>
    <lineage>
        <taxon>Bacteria</taxon>
        <taxon>Pseudomonadati</taxon>
        <taxon>Pseudomonadota</taxon>
        <taxon>Gammaproteobacteria</taxon>
        <taxon>Pseudomonadales</taxon>
        <taxon>Marinobacteraceae</taxon>
        <taxon>Marinobacter</taxon>
    </lineage>
</organism>
<reference evidence="3" key="1">
    <citation type="journal article" date="2019" name="Int. J. Syst. Evol. Microbiol.">
        <title>The Global Catalogue of Microorganisms (GCM) 10K type strain sequencing project: providing services to taxonomists for standard genome sequencing and annotation.</title>
        <authorList>
            <consortium name="The Broad Institute Genomics Platform"/>
            <consortium name="The Broad Institute Genome Sequencing Center for Infectious Disease"/>
            <person name="Wu L."/>
            <person name="Ma J."/>
        </authorList>
    </citation>
    <scope>NUCLEOTIDE SEQUENCE [LARGE SCALE GENOMIC DNA]</scope>
    <source>
        <strain evidence="3">CCUG 60559</strain>
    </source>
</reference>
<dbReference type="Proteomes" id="UP001596506">
    <property type="component" value="Unassembled WGS sequence"/>
</dbReference>
<protein>
    <submittedName>
        <fullName evidence="2">TRAP transporter substrate-binding protein DctP</fullName>
    </submittedName>
</protein>
<dbReference type="Gene3D" id="3.40.190.170">
    <property type="entry name" value="Bacterial extracellular solute-binding protein, family 7"/>
    <property type="match status" value="1"/>
</dbReference>
<evidence type="ECO:0000256" key="1">
    <source>
        <dbReference type="ARBA" id="ARBA00022729"/>
    </source>
</evidence>
<evidence type="ECO:0000313" key="3">
    <source>
        <dbReference type="Proteomes" id="UP001596506"/>
    </source>
</evidence>
<keyword evidence="1" id="KW-0732">Signal</keyword>
<dbReference type="PANTHER" id="PTHR33376:SF2">
    <property type="entry name" value="DICARBOXYLATE-BINDING PERIPLASMIC PROTEIN"/>
    <property type="match status" value="1"/>
</dbReference>
<dbReference type="NCBIfam" id="NF037995">
    <property type="entry name" value="TRAP_S1"/>
    <property type="match status" value="1"/>
</dbReference>
<dbReference type="RefSeq" id="WP_157807872.1">
    <property type="nucleotide sequence ID" value="NZ_JBHTBD010000019.1"/>
</dbReference>
<dbReference type="Pfam" id="PF03480">
    <property type="entry name" value="DctP"/>
    <property type="match status" value="1"/>
</dbReference>
<dbReference type="PANTHER" id="PTHR33376">
    <property type="match status" value="1"/>
</dbReference>
<gene>
    <name evidence="2" type="primary">dctP</name>
    <name evidence="2" type="ORF">ACFQQA_18705</name>
</gene>
<dbReference type="InterPro" id="IPR038404">
    <property type="entry name" value="TRAP_DctP_sf"/>
</dbReference>
<sequence length="215" mass="24427">MRTRKAFRRFQLECTEGNAIHTVEDMKGKRVRASVIYAEIVDELGANLVNFTYGEVYQALDSGLVDCSAGYLYAMRSFKTPEVTSSVTLTNWGQITGFAIMMNKYSWDDLSEAQQQLMLETGSDMVDFYAETVIEESQVIIDALPTGELGNEIEVITMADAERDKLLALSDKYIEQWVEEMNQVGFDGQGIWDDYQQLLAKYQQVVDEKGYPWEG</sequence>
<comment type="caution">
    <text evidence="2">The sequence shown here is derived from an EMBL/GenBank/DDBJ whole genome shotgun (WGS) entry which is preliminary data.</text>
</comment>
<evidence type="ECO:0000313" key="2">
    <source>
        <dbReference type="EMBL" id="MFC7296744.1"/>
    </source>
</evidence>
<name>A0ABW2IZU3_9GAMM</name>
<accession>A0ABW2IZU3</accession>
<proteinExistence type="predicted"/>
<dbReference type="InterPro" id="IPR018389">
    <property type="entry name" value="DctP_fam"/>
</dbReference>
<keyword evidence="3" id="KW-1185">Reference proteome</keyword>
<dbReference type="EMBL" id="JBHTBD010000019">
    <property type="protein sequence ID" value="MFC7296744.1"/>
    <property type="molecule type" value="Genomic_DNA"/>
</dbReference>